<protein>
    <submittedName>
        <fullName evidence="2">Uncharacterized protein</fullName>
    </submittedName>
</protein>
<comment type="caution">
    <text evidence="2">The sequence shown here is derived from an EMBL/GenBank/DDBJ whole genome shotgun (WGS) entry which is preliminary data.</text>
</comment>
<keyword evidence="1" id="KW-1133">Transmembrane helix</keyword>
<organism evidence="2 3">
    <name type="scientific">Stigmatella aurantiaca (strain DW4/3-1)</name>
    <dbReference type="NCBI Taxonomy" id="378806"/>
    <lineage>
        <taxon>Bacteria</taxon>
        <taxon>Pseudomonadati</taxon>
        <taxon>Myxococcota</taxon>
        <taxon>Myxococcia</taxon>
        <taxon>Myxococcales</taxon>
        <taxon>Cystobacterineae</taxon>
        <taxon>Archangiaceae</taxon>
        <taxon>Stigmatella</taxon>
    </lineage>
</organism>
<dbReference type="Proteomes" id="UP000032702">
    <property type="component" value="Unassembled WGS sequence"/>
</dbReference>
<reference evidence="2 3" key="1">
    <citation type="submission" date="2006-04" db="EMBL/GenBank/DDBJ databases">
        <authorList>
            <person name="Nierman W.C."/>
        </authorList>
    </citation>
    <scope>NUCLEOTIDE SEQUENCE [LARGE SCALE GENOMIC DNA]</scope>
    <source>
        <strain evidence="2 3">DW4/3-1</strain>
    </source>
</reference>
<keyword evidence="1" id="KW-0812">Transmembrane</keyword>
<gene>
    <name evidence="2" type="ORF">STIAU_6797</name>
</gene>
<accession>Q08XB0</accession>
<feature type="transmembrane region" description="Helical" evidence="1">
    <location>
        <begin position="20"/>
        <end position="39"/>
    </location>
</feature>
<keyword evidence="1" id="KW-0472">Membrane</keyword>
<name>Q08XB0_STIAD</name>
<evidence type="ECO:0000256" key="1">
    <source>
        <dbReference type="SAM" id="Phobius"/>
    </source>
</evidence>
<dbReference type="AlphaFoldDB" id="Q08XB0"/>
<dbReference type="EMBL" id="AAMD01000092">
    <property type="protein sequence ID" value="EAU65128.1"/>
    <property type="molecule type" value="Genomic_DNA"/>
</dbReference>
<proteinExistence type="predicted"/>
<evidence type="ECO:0000313" key="2">
    <source>
        <dbReference type="EMBL" id="EAU65128.1"/>
    </source>
</evidence>
<sequence length="45" mass="4934">MLPHPRLHGRPPVDKAAVRGAADYFFLAASAFAAAFLRLKRAFHA</sequence>
<evidence type="ECO:0000313" key="3">
    <source>
        <dbReference type="Proteomes" id="UP000032702"/>
    </source>
</evidence>